<dbReference type="InterPro" id="IPR000713">
    <property type="entry name" value="Mur_ligase_N"/>
</dbReference>
<keyword evidence="4" id="KW-0436">Ligase</keyword>
<dbReference type="EMBL" id="JBBAYM010000249">
    <property type="protein sequence ID" value="MEI5617134.1"/>
    <property type="molecule type" value="Genomic_DNA"/>
</dbReference>
<evidence type="ECO:0000256" key="2">
    <source>
        <dbReference type="ARBA" id="ARBA00023306"/>
    </source>
</evidence>
<proteinExistence type="predicted"/>
<comment type="caution">
    <text evidence="4">The sequence shown here is derived from an EMBL/GenBank/DDBJ whole genome shotgun (WGS) entry which is preliminary data.</text>
</comment>
<keyword evidence="5" id="KW-1185">Reference proteome</keyword>
<dbReference type="SUPFAM" id="SSF63418">
    <property type="entry name" value="MurE/MurF N-terminal domain"/>
    <property type="match status" value="1"/>
</dbReference>
<keyword evidence="2" id="KW-0131">Cell cycle</keyword>
<sequence>MKFLTSHWIARALNLPPEGADRALTQISSDTRELGKGSVFVALKGEASDGHDFVEKAQAAGAVALV</sequence>
<dbReference type="GO" id="GO:0016874">
    <property type="term" value="F:ligase activity"/>
    <property type="evidence" value="ECO:0007669"/>
    <property type="project" value="UniProtKB-KW"/>
</dbReference>
<feature type="domain" description="Mur ligase N-terminal catalytic" evidence="3">
    <location>
        <begin position="25"/>
        <end position="66"/>
    </location>
</feature>
<dbReference type="RefSeq" id="WP_336559040.1">
    <property type="nucleotide sequence ID" value="NZ_JBBAYM010000249.1"/>
</dbReference>
<evidence type="ECO:0000313" key="5">
    <source>
        <dbReference type="Proteomes" id="UP001365781"/>
    </source>
</evidence>
<keyword evidence="1" id="KW-0132">Cell division</keyword>
<organism evidence="4 5">
    <name type="scientific">Streptomyces brasiliscabiei</name>
    <dbReference type="NCBI Taxonomy" id="2736302"/>
    <lineage>
        <taxon>Bacteria</taxon>
        <taxon>Bacillati</taxon>
        <taxon>Actinomycetota</taxon>
        <taxon>Actinomycetes</taxon>
        <taxon>Kitasatosporales</taxon>
        <taxon>Streptomycetaceae</taxon>
        <taxon>Streptomyces</taxon>
    </lineage>
</organism>
<gene>
    <name evidence="4" type="ORF">WB403_49445</name>
</gene>
<reference evidence="4 5" key="1">
    <citation type="submission" date="2024-03" db="EMBL/GenBank/DDBJ databases">
        <title>First Report of Pectobacterium brasiliscabiei causing potato scab in china.</title>
        <authorList>
            <person name="Handique U."/>
        </authorList>
    </citation>
    <scope>NUCLEOTIDE SEQUENCE [LARGE SCALE GENOMIC DNA]</scope>
    <source>
        <strain evidence="4 5">ZRIMU1503</strain>
    </source>
</reference>
<dbReference type="InterPro" id="IPR035911">
    <property type="entry name" value="MurE/MurF_N"/>
</dbReference>
<name>A0ABU8GVU2_9ACTN</name>
<evidence type="ECO:0000256" key="1">
    <source>
        <dbReference type="ARBA" id="ARBA00022618"/>
    </source>
</evidence>
<dbReference type="Pfam" id="PF01225">
    <property type="entry name" value="Mur_ligase"/>
    <property type="match status" value="1"/>
</dbReference>
<feature type="non-terminal residue" evidence="4">
    <location>
        <position position="66"/>
    </location>
</feature>
<dbReference type="Proteomes" id="UP001365781">
    <property type="component" value="Unassembled WGS sequence"/>
</dbReference>
<evidence type="ECO:0000259" key="3">
    <source>
        <dbReference type="Pfam" id="PF01225"/>
    </source>
</evidence>
<protein>
    <submittedName>
        <fullName evidence="4">Mur ligase domain-containing protein</fullName>
    </submittedName>
</protein>
<evidence type="ECO:0000313" key="4">
    <source>
        <dbReference type="EMBL" id="MEI5617134.1"/>
    </source>
</evidence>
<dbReference type="Gene3D" id="3.40.1390.10">
    <property type="entry name" value="MurE/MurF, N-terminal domain"/>
    <property type="match status" value="1"/>
</dbReference>
<accession>A0ABU8GVU2</accession>